<name>A0A7S3Y9G5_9EUKA</name>
<dbReference type="SUPFAM" id="SSF56784">
    <property type="entry name" value="HAD-like"/>
    <property type="match status" value="1"/>
</dbReference>
<evidence type="ECO:0000313" key="1">
    <source>
        <dbReference type="EMBL" id="CAE0645049.1"/>
    </source>
</evidence>
<proteinExistence type="predicted"/>
<reference evidence="1" key="1">
    <citation type="submission" date="2021-01" db="EMBL/GenBank/DDBJ databases">
        <authorList>
            <person name="Corre E."/>
            <person name="Pelletier E."/>
            <person name="Niang G."/>
            <person name="Scheremetjew M."/>
            <person name="Finn R."/>
            <person name="Kale V."/>
            <person name="Holt S."/>
            <person name="Cochrane G."/>
            <person name="Meng A."/>
            <person name="Brown T."/>
            <person name="Cohen L."/>
        </authorList>
    </citation>
    <scope>NUCLEOTIDE SEQUENCE</scope>
    <source>
        <strain evidence="1">CCCM811</strain>
    </source>
</reference>
<dbReference type="EMBL" id="HBIV01001484">
    <property type="protein sequence ID" value="CAE0645049.1"/>
    <property type="molecule type" value="Transcribed_RNA"/>
</dbReference>
<gene>
    <name evidence="1" type="ORF">LGLO00237_LOCUS1026</name>
</gene>
<dbReference type="Gene3D" id="3.40.50.1000">
    <property type="entry name" value="HAD superfamily/HAD-like"/>
    <property type="match status" value="1"/>
</dbReference>
<dbReference type="InterPro" id="IPR023214">
    <property type="entry name" value="HAD_sf"/>
</dbReference>
<accession>A0A7S3Y9G5</accession>
<protein>
    <submittedName>
        <fullName evidence="1">Uncharacterized protein</fullName>
    </submittedName>
</protein>
<dbReference type="AlphaFoldDB" id="A0A7S3Y9G5"/>
<organism evidence="1">
    <name type="scientific">Lotharella globosa</name>
    <dbReference type="NCBI Taxonomy" id="91324"/>
    <lineage>
        <taxon>Eukaryota</taxon>
        <taxon>Sar</taxon>
        <taxon>Rhizaria</taxon>
        <taxon>Cercozoa</taxon>
        <taxon>Chlorarachniophyceae</taxon>
        <taxon>Lotharella</taxon>
    </lineage>
</organism>
<dbReference type="InterPro" id="IPR036412">
    <property type="entry name" value="HAD-like_sf"/>
</dbReference>
<sequence length="343" mass="37451">MGAAANTGQQNITKGVPSMSMDVKTVEYPIDLKFDYAPTKHGLHVSGVYSQSSGLDQHDIVLGANGCKLMGLAQDKMSTAFSQVLDNARKAGKKTISLQVVKGAGKALKAKESQEKKGESNLPLPPDFIKLVLWDMDNTLLATHTRGVWFSNTNELTSQVTPAFTHLVPRLLKNGYGVGVVTFSDAQVATAYSEAEGRVGKGGEDLVEPVVKAALKGDLERQGVESKTADKQAQEMVNRIYIVGALPDFRNVHTPEFRKKKMPMSKHWHIEQVKDMHESKNPSKARVENSEILFFDDSTGNVNAASKAGVNAWWVNPADAFTATDWLKAIKKLKDNGPSRSRT</sequence>